<proteinExistence type="predicted"/>
<evidence type="ECO:0000313" key="3">
    <source>
        <dbReference type="EMBL" id="RYC77550.1"/>
    </source>
</evidence>
<dbReference type="InterPro" id="IPR036875">
    <property type="entry name" value="Znf_CCHC_sf"/>
</dbReference>
<reference evidence="3 4" key="1">
    <citation type="submission" date="2016-12" db="EMBL/GenBank/DDBJ databases">
        <title>Draft genome sequence of Fusarium oxysporum causing rot on Narcissus.</title>
        <authorList>
            <person name="Armitage A.D."/>
            <person name="Taylor A."/>
            <person name="Clarkson J.P."/>
            <person name="Harrison R.J."/>
            <person name="Jackson A.C."/>
        </authorList>
    </citation>
    <scope>NUCLEOTIDE SEQUENCE [LARGE SCALE GENOMIC DNA]</scope>
    <source>
        <strain evidence="3 4">N139</strain>
    </source>
</reference>
<gene>
    <name evidence="3" type="ORF">BFJ63_vAg19576</name>
</gene>
<dbReference type="PROSITE" id="PS50158">
    <property type="entry name" value="ZF_CCHC"/>
    <property type="match status" value="1"/>
</dbReference>
<comment type="caution">
    <text evidence="3">The sequence shown here is derived from an EMBL/GenBank/DDBJ whole genome shotgun (WGS) entry which is preliminary data.</text>
</comment>
<name>A0A4Q2UVI5_FUSOX</name>
<dbReference type="InterPro" id="IPR005135">
    <property type="entry name" value="Endo/exonuclease/phosphatase"/>
</dbReference>
<evidence type="ECO:0000313" key="4">
    <source>
        <dbReference type="Proteomes" id="UP000290540"/>
    </source>
</evidence>
<sequence>FCTVDTSRVPEDHLGDVTPTMIRKTVEQEMRQSSDQPHWRCVAVTRDGRNATRLRIMGRNEEEIQKIKTILETRKAPGARVLRDQLYPIKVDSMNRMAVFDQEFNILPGAIEALNRENEVQIAKVAWLSRKVNPKTYGSMVVYLTKSNDAKRLLQEHYFLVAGESAYTSVFEQTTRPEQCYNCQELGHKAFSCSKTRAHQKDGKLLTVPMGHPRWVKMVPTVWREGRWPIRSMLWVNKDVEAEQIPIETADMTAATLRLPERLVLVVSVYVPGGDTQALQGTCNALHQVISDVRGQAGRLVDVVVVGDFNRHDQLWGGDNISLTRQGEADQIINLMNEFELMSLLPRGTKTWSGGDFETTVDLVLASADLASSTQTCVL</sequence>
<feature type="non-terminal residue" evidence="3">
    <location>
        <position position="1"/>
    </location>
</feature>
<dbReference type="EMBL" id="MQTW01002106">
    <property type="protein sequence ID" value="RYC77550.1"/>
    <property type="molecule type" value="Genomic_DNA"/>
</dbReference>
<dbReference type="SUPFAM" id="SSF56219">
    <property type="entry name" value="DNase I-like"/>
    <property type="match status" value="1"/>
</dbReference>
<accession>A0A4Q2UVI5</accession>
<protein>
    <recommendedName>
        <fullName evidence="2">CCHC-type domain-containing protein</fullName>
    </recommendedName>
</protein>
<keyword evidence="1" id="KW-0479">Metal-binding</keyword>
<dbReference type="Pfam" id="PF00098">
    <property type="entry name" value="zf-CCHC"/>
    <property type="match status" value="1"/>
</dbReference>
<evidence type="ECO:0000259" key="2">
    <source>
        <dbReference type="PROSITE" id="PS50158"/>
    </source>
</evidence>
<dbReference type="Gene3D" id="3.60.10.10">
    <property type="entry name" value="Endonuclease/exonuclease/phosphatase"/>
    <property type="match status" value="1"/>
</dbReference>
<evidence type="ECO:0000256" key="1">
    <source>
        <dbReference type="PROSITE-ProRule" id="PRU00047"/>
    </source>
</evidence>
<keyword evidence="1" id="KW-0863">Zinc-finger</keyword>
<keyword evidence="1" id="KW-0862">Zinc</keyword>
<dbReference type="Pfam" id="PF14529">
    <property type="entry name" value="Exo_endo_phos_2"/>
    <property type="match status" value="1"/>
</dbReference>
<dbReference type="InterPro" id="IPR001878">
    <property type="entry name" value="Znf_CCHC"/>
</dbReference>
<dbReference type="GO" id="GO:0008270">
    <property type="term" value="F:zinc ion binding"/>
    <property type="evidence" value="ECO:0007669"/>
    <property type="project" value="UniProtKB-KW"/>
</dbReference>
<dbReference type="GO" id="GO:0003824">
    <property type="term" value="F:catalytic activity"/>
    <property type="evidence" value="ECO:0007669"/>
    <property type="project" value="InterPro"/>
</dbReference>
<dbReference type="Proteomes" id="UP000290540">
    <property type="component" value="Unassembled WGS sequence"/>
</dbReference>
<organism evidence="3 4">
    <name type="scientific">Fusarium oxysporum f. sp. narcissi</name>
    <dbReference type="NCBI Taxonomy" id="451672"/>
    <lineage>
        <taxon>Eukaryota</taxon>
        <taxon>Fungi</taxon>
        <taxon>Dikarya</taxon>
        <taxon>Ascomycota</taxon>
        <taxon>Pezizomycotina</taxon>
        <taxon>Sordariomycetes</taxon>
        <taxon>Hypocreomycetidae</taxon>
        <taxon>Hypocreales</taxon>
        <taxon>Nectriaceae</taxon>
        <taxon>Fusarium</taxon>
        <taxon>Fusarium oxysporum species complex</taxon>
    </lineage>
</organism>
<dbReference type="SUPFAM" id="SSF57756">
    <property type="entry name" value="Retrovirus zinc finger-like domains"/>
    <property type="match status" value="1"/>
</dbReference>
<dbReference type="GO" id="GO:0003676">
    <property type="term" value="F:nucleic acid binding"/>
    <property type="evidence" value="ECO:0007669"/>
    <property type="project" value="InterPro"/>
</dbReference>
<feature type="domain" description="CCHC-type" evidence="2">
    <location>
        <begin position="180"/>
        <end position="195"/>
    </location>
</feature>
<dbReference type="AlphaFoldDB" id="A0A4Q2UVI5"/>
<dbReference type="InterPro" id="IPR036691">
    <property type="entry name" value="Endo/exonu/phosph_ase_sf"/>
</dbReference>